<dbReference type="SUPFAM" id="SSF51735">
    <property type="entry name" value="NAD(P)-binding Rossmann-fold domains"/>
    <property type="match status" value="1"/>
</dbReference>
<evidence type="ECO:0000256" key="4">
    <source>
        <dbReference type="RuleBase" id="RU003719"/>
    </source>
</evidence>
<dbReference type="InterPro" id="IPR029753">
    <property type="entry name" value="D-isomer_DH_CS"/>
</dbReference>
<dbReference type="GO" id="GO:0030267">
    <property type="term" value="F:glyoxylate reductase (NADPH) activity"/>
    <property type="evidence" value="ECO:0007669"/>
    <property type="project" value="TreeGrafter"/>
</dbReference>
<dbReference type="Proteomes" id="UP000325440">
    <property type="component" value="Unassembled WGS sequence"/>
</dbReference>
<dbReference type="InterPro" id="IPR006140">
    <property type="entry name" value="D-isomer_DH_NAD-bd"/>
</dbReference>
<dbReference type="Pfam" id="PF02826">
    <property type="entry name" value="2-Hacid_dh_C"/>
    <property type="match status" value="1"/>
</dbReference>
<dbReference type="FunFam" id="3.40.50.720:FF:000026">
    <property type="entry name" value="Glyoxylate/hydroxypyruvate reductase B"/>
    <property type="match status" value="1"/>
</dbReference>
<dbReference type="SUPFAM" id="SSF52283">
    <property type="entry name" value="Formate/glycerate dehydrogenase catalytic domain-like"/>
    <property type="match status" value="1"/>
</dbReference>
<evidence type="ECO:0000313" key="7">
    <source>
        <dbReference type="EMBL" id="VVC44375.1"/>
    </source>
</evidence>
<evidence type="ECO:0000256" key="3">
    <source>
        <dbReference type="ARBA" id="ARBA00073306"/>
    </source>
</evidence>
<dbReference type="Gene3D" id="3.40.50.720">
    <property type="entry name" value="NAD(P)-binding Rossmann-like Domain"/>
    <property type="match status" value="2"/>
</dbReference>
<dbReference type="EMBL" id="CABPRJ010002379">
    <property type="protein sequence ID" value="VVC44375.1"/>
    <property type="molecule type" value="Genomic_DNA"/>
</dbReference>
<dbReference type="PROSITE" id="PS00671">
    <property type="entry name" value="D_2_HYDROXYACID_DH_3"/>
    <property type="match status" value="1"/>
</dbReference>
<dbReference type="GO" id="GO:0051287">
    <property type="term" value="F:NAD binding"/>
    <property type="evidence" value="ECO:0007669"/>
    <property type="project" value="InterPro"/>
</dbReference>
<dbReference type="InterPro" id="IPR036291">
    <property type="entry name" value="NAD(P)-bd_dom_sf"/>
</dbReference>
<gene>
    <name evidence="7" type="ORF">CINCED_3A001774</name>
</gene>
<dbReference type="GO" id="GO:0005829">
    <property type="term" value="C:cytosol"/>
    <property type="evidence" value="ECO:0007669"/>
    <property type="project" value="TreeGrafter"/>
</dbReference>
<dbReference type="OrthoDB" id="298012at2759"/>
<name>A0A5E4NRQ6_9HEMI</name>
<evidence type="ECO:0000259" key="6">
    <source>
        <dbReference type="Pfam" id="PF02826"/>
    </source>
</evidence>
<evidence type="ECO:0000256" key="1">
    <source>
        <dbReference type="ARBA" id="ARBA00005854"/>
    </source>
</evidence>
<evidence type="ECO:0000259" key="5">
    <source>
        <dbReference type="Pfam" id="PF00389"/>
    </source>
</evidence>
<dbReference type="GO" id="GO:0016618">
    <property type="term" value="F:hydroxypyruvate reductase [NAD(P)H] activity"/>
    <property type="evidence" value="ECO:0007669"/>
    <property type="project" value="TreeGrafter"/>
</dbReference>
<protein>
    <recommendedName>
        <fullName evidence="3">Glyoxylate reductase/hydroxypyruvate reductase</fullName>
    </recommendedName>
</protein>
<reference evidence="7 8" key="1">
    <citation type="submission" date="2019-08" db="EMBL/GenBank/DDBJ databases">
        <authorList>
            <person name="Alioto T."/>
            <person name="Alioto T."/>
            <person name="Gomez Garrido J."/>
        </authorList>
    </citation>
    <scope>NUCLEOTIDE SEQUENCE [LARGE SCALE GENOMIC DNA]</scope>
</reference>
<organism evidence="7 8">
    <name type="scientific">Cinara cedri</name>
    <dbReference type="NCBI Taxonomy" id="506608"/>
    <lineage>
        <taxon>Eukaryota</taxon>
        <taxon>Metazoa</taxon>
        <taxon>Ecdysozoa</taxon>
        <taxon>Arthropoda</taxon>
        <taxon>Hexapoda</taxon>
        <taxon>Insecta</taxon>
        <taxon>Pterygota</taxon>
        <taxon>Neoptera</taxon>
        <taxon>Paraneoptera</taxon>
        <taxon>Hemiptera</taxon>
        <taxon>Sternorrhyncha</taxon>
        <taxon>Aphidomorpha</taxon>
        <taxon>Aphidoidea</taxon>
        <taxon>Aphididae</taxon>
        <taxon>Lachninae</taxon>
        <taxon>Cinara</taxon>
    </lineage>
</organism>
<comment type="similarity">
    <text evidence="1 4">Belongs to the D-isomer specific 2-hydroxyacid dehydrogenase family.</text>
</comment>
<evidence type="ECO:0000256" key="2">
    <source>
        <dbReference type="ARBA" id="ARBA00023002"/>
    </source>
</evidence>
<dbReference type="PANTHER" id="PTHR10996:SF257">
    <property type="entry name" value="GLYOXYLATE REDUCTASE 1"/>
    <property type="match status" value="1"/>
</dbReference>
<dbReference type="InterPro" id="IPR050223">
    <property type="entry name" value="D-isomer_2-hydroxyacid_DH"/>
</dbReference>
<dbReference type="PANTHER" id="PTHR10996">
    <property type="entry name" value="2-HYDROXYACID DEHYDROGENASE-RELATED"/>
    <property type="match status" value="1"/>
</dbReference>
<keyword evidence="8" id="KW-1185">Reference proteome</keyword>
<accession>A0A5E4NRQ6</accession>
<feature type="domain" description="D-isomer specific 2-hydroxyacid dehydrogenase NAD-binding" evidence="6">
    <location>
        <begin position="113"/>
        <end position="289"/>
    </location>
</feature>
<evidence type="ECO:0000313" key="8">
    <source>
        <dbReference type="Proteomes" id="UP000325440"/>
    </source>
</evidence>
<proteinExistence type="inferred from homology"/>
<keyword evidence="2 4" id="KW-0560">Oxidoreductase</keyword>
<dbReference type="Pfam" id="PF00389">
    <property type="entry name" value="2-Hacid_dh"/>
    <property type="match status" value="1"/>
</dbReference>
<dbReference type="AlphaFoldDB" id="A0A5E4NRQ6"/>
<feature type="domain" description="D-isomer specific 2-hydroxyacid dehydrogenase catalytic" evidence="5">
    <location>
        <begin position="12"/>
        <end position="321"/>
    </location>
</feature>
<sequence>MPKPQLLVSHNEIPQAVIDSLTEKFDVQIIDKPMKATTKQDLLENIAGKFGLFFSYTTVVDEDVINTAGPSLKVISTTSMGYESVDLDAVKKRGIVLGNTVLETAQIVAECTIGLLIATTRNFLNVNKQMKSGILPTATSFGMGLTNSVVGIIGCGNIGIAVAQMLWPAFKLSELLYTSRKPKSEMECLGGQFVSVDDLVRRSDFIIVTAVLVPETKFIINKDRLALMKPNAVVINVGRGLLIDQNALIDALQEHRIRGAGLDVMTPEPLPLDSPLMTMESVVLLPHIAGRNTFEASMRKAQLAADNILAVLNNQPVPCEVKL</sequence>
<dbReference type="InterPro" id="IPR006139">
    <property type="entry name" value="D-isomer_2_OHA_DH_cat_dom"/>
</dbReference>